<accession>A0A8S2UNQ9</accession>
<comment type="caution">
    <text evidence="1">The sequence shown here is derived from an EMBL/GenBank/DDBJ whole genome shotgun (WGS) entry which is preliminary data.</text>
</comment>
<dbReference type="EMBL" id="CAJOBA010063823">
    <property type="protein sequence ID" value="CAF4347976.1"/>
    <property type="molecule type" value="Genomic_DNA"/>
</dbReference>
<evidence type="ECO:0000313" key="2">
    <source>
        <dbReference type="Proteomes" id="UP000682733"/>
    </source>
</evidence>
<feature type="non-terminal residue" evidence="1">
    <location>
        <position position="10"/>
    </location>
</feature>
<protein>
    <submittedName>
        <fullName evidence="1">Uncharacterized protein</fullName>
    </submittedName>
</protein>
<organism evidence="1 2">
    <name type="scientific">Didymodactylos carnosus</name>
    <dbReference type="NCBI Taxonomy" id="1234261"/>
    <lineage>
        <taxon>Eukaryota</taxon>
        <taxon>Metazoa</taxon>
        <taxon>Spiralia</taxon>
        <taxon>Gnathifera</taxon>
        <taxon>Rotifera</taxon>
        <taxon>Eurotatoria</taxon>
        <taxon>Bdelloidea</taxon>
        <taxon>Philodinida</taxon>
        <taxon>Philodinidae</taxon>
        <taxon>Didymodactylos</taxon>
    </lineage>
</organism>
<proteinExistence type="predicted"/>
<gene>
    <name evidence="1" type="ORF">TMI583_LOCUS40926</name>
</gene>
<name>A0A8S2UNQ9_9BILA</name>
<dbReference type="Proteomes" id="UP000682733">
    <property type="component" value="Unassembled WGS sequence"/>
</dbReference>
<reference evidence="1" key="1">
    <citation type="submission" date="2021-02" db="EMBL/GenBank/DDBJ databases">
        <authorList>
            <person name="Nowell W R."/>
        </authorList>
    </citation>
    <scope>NUCLEOTIDE SEQUENCE</scope>
</reference>
<evidence type="ECO:0000313" key="1">
    <source>
        <dbReference type="EMBL" id="CAF4347976.1"/>
    </source>
</evidence>
<sequence>MRLPGEPQGM</sequence>